<evidence type="ECO:0000313" key="1">
    <source>
        <dbReference type="EMBL" id="EMS20243.1"/>
    </source>
</evidence>
<evidence type="ECO:0008006" key="3">
    <source>
        <dbReference type="Google" id="ProtNLM"/>
    </source>
</evidence>
<dbReference type="InterPro" id="IPR032675">
    <property type="entry name" value="LRR_dom_sf"/>
</dbReference>
<dbReference type="GeneID" id="27367492"/>
<gene>
    <name evidence="1" type="ORF">RHTO_03479</name>
</gene>
<dbReference type="AlphaFoldDB" id="M7XJB6"/>
<keyword evidence="2" id="KW-1185">Reference proteome</keyword>
<name>M7XJB6_RHOT1</name>
<reference evidence="1 2" key="1">
    <citation type="journal article" date="2012" name="Nat. Commun.">
        <title>A multi-omic map of the lipid-producing yeast Rhodosporidium toruloides.</title>
        <authorList>
            <person name="Zhu Z."/>
            <person name="Zhang S."/>
            <person name="Liu H."/>
            <person name="Shen H."/>
            <person name="Lin X."/>
            <person name="Yang F."/>
            <person name="Zhou Y.J."/>
            <person name="Jin G."/>
            <person name="Ye M."/>
            <person name="Zou H."/>
            <person name="Zou H."/>
            <person name="Zhao Z.K."/>
        </authorList>
    </citation>
    <scope>NUCLEOTIDE SEQUENCE [LARGE SCALE GENOMIC DNA]</scope>
    <source>
        <strain evidence="1 2">NP11</strain>
    </source>
</reference>
<organism evidence="1 2">
    <name type="scientific">Rhodotorula toruloides (strain NP11)</name>
    <name type="common">Yeast</name>
    <name type="synonym">Rhodosporidium toruloides</name>
    <dbReference type="NCBI Taxonomy" id="1130832"/>
    <lineage>
        <taxon>Eukaryota</taxon>
        <taxon>Fungi</taxon>
        <taxon>Dikarya</taxon>
        <taxon>Basidiomycota</taxon>
        <taxon>Pucciniomycotina</taxon>
        <taxon>Microbotryomycetes</taxon>
        <taxon>Sporidiobolales</taxon>
        <taxon>Sporidiobolaceae</taxon>
        <taxon>Rhodotorula</taxon>
    </lineage>
</organism>
<evidence type="ECO:0000313" key="2">
    <source>
        <dbReference type="Proteomes" id="UP000016926"/>
    </source>
</evidence>
<dbReference type="SUPFAM" id="SSF52047">
    <property type="entry name" value="RNI-like"/>
    <property type="match status" value="1"/>
</dbReference>
<accession>M7XJB6</accession>
<dbReference type="Proteomes" id="UP000016926">
    <property type="component" value="Unassembled WGS sequence"/>
</dbReference>
<proteinExistence type="predicted"/>
<dbReference type="RefSeq" id="XP_016271362.1">
    <property type="nucleotide sequence ID" value="XM_016417149.1"/>
</dbReference>
<sequence>MNFCKRVRGDGRTQTCSDEVVPSFSIFTSLCGLASLISSTIERALPALRSTDRRAFSFLVLVFISSKLPNRTLPQRFPLPATSRHPRHVLPQLLLFVRIRRTRPRLVRAAGTRPTFCNTCATSAIRTDSRSAPSFASRARGPLRRHRIASRLSRPPGLAAYRHRIAPRYGKFVETLHFDKIDGDSDLQAVLLLSPFFSRLNKIIVKRPGLSNVLATGLLQQDHLSECSFMTEPGGNDPLGLPSLFANVTSLDLEMDERMCFMRAIQATRGLHSLHLRGDLAEFNYSISMQTLLLPKLFADMTQLETLKWTGVRVSTFKAFCSSDDDWKGGLPRLRHITIGFDGLLQDTLEFVSMFADSLEHLVLEFTENSTARKEMPTWKLPRLKILEMKGQNGEALRTFACSIYEWTYPALERLHVCPIALFDDDEDLTVRFLEEQITDHDSRTPSNPLRFIQIWDASFPLNSSWQRHIRTVLARHNRQVSTTPMEPYPDSFFLHAELRRYDEKRGRSGQDKIAQLDRVFEFLGDWYTRAKTTRNDADLARQAVILERAELERVVRTGG</sequence>
<dbReference type="EMBL" id="KB722662">
    <property type="protein sequence ID" value="EMS20243.1"/>
    <property type="molecule type" value="Genomic_DNA"/>
</dbReference>
<dbReference type="Gene3D" id="3.80.10.10">
    <property type="entry name" value="Ribonuclease Inhibitor"/>
    <property type="match status" value="1"/>
</dbReference>
<dbReference type="HOGENOM" id="CLU_486749_0_0_1"/>
<protein>
    <recommendedName>
        <fullName evidence="3">Proteophosphoglycan ppg4</fullName>
    </recommendedName>
</protein>